<gene>
    <name evidence="1" type="ORF">IM811_011460</name>
</gene>
<comment type="caution">
    <text evidence="1">The sequence shown here is derived from an EMBL/GenBank/DDBJ whole genome shotgun (WGS) entry which is preliminary data.</text>
</comment>
<organism evidence="1 2">
    <name type="scientific">Bionectria ochroleuca</name>
    <name type="common">Gliocladium roseum</name>
    <dbReference type="NCBI Taxonomy" id="29856"/>
    <lineage>
        <taxon>Eukaryota</taxon>
        <taxon>Fungi</taxon>
        <taxon>Dikarya</taxon>
        <taxon>Ascomycota</taxon>
        <taxon>Pezizomycotina</taxon>
        <taxon>Sordariomycetes</taxon>
        <taxon>Hypocreomycetidae</taxon>
        <taxon>Hypocreales</taxon>
        <taxon>Bionectriaceae</taxon>
        <taxon>Clonostachys</taxon>
    </lineage>
</organism>
<reference evidence="1" key="1">
    <citation type="submission" date="2020-10" db="EMBL/GenBank/DDBJ databases">
        <title>High-Quality Genome Resource of Clonostachys rosea strain S41 by Oxford Nanopore Long-Read Sequencing.</title>
        <authorList>
            <person name="Wang H."/>
        </authorList>
    </citation>
    <scope>NUCLEOTIDE SEQUENCE</scope>
    <source>
        <strain evidence="1">S41</strain>
    </source>
</reference>
<dbReference type="EMBL" id="JADCTT010000003">
    <property type="protein sequence ID" value="KAF9756019.1"/>
    <property type="molecule type" value="Genomic_DNA"/>
</dbReference>
<accession>A0A8H7NHG8</accession>
<dbReference type="Proteomes" id="UP000616885">
    <property type="component" value="Unassembled WGS sequence"/>
</dbReference>
<name>A0A8H7NHG8_BIOOC</name>
<proteinExistence type="predicted"/>
<evidence type="ECO:0000313" key="2">
    <source>
        <dbReference type="Proteomes" id="UP000616885"/>
    </source>
</evidence>
<sequence>MDIYLGSFEDEISKQLIPLSPETWSQEFLRKYPIFHNQTSYEVKQVIADVLAEITRNGYKTSSQKTEIQQDDQISDYYQDSNVEYIPREADLPLEFAQLPGIISWPWALNESVFKEGEFESNFSLEDQLDDFYP</sequence>
<dbReference type="AlphaFoldDB" id="A0A8H7NHG8"/>
<protein>
    <submittedName>
        <fullName evidence="1">Uncharacterized protein</fullName>
    </submittedName>
</protein>
<evidence type="ECO:0000313" key="1">
    <source>
        <dbReference type="EMBL" id="KAF9756019.1"/>
    </source>
</evidence>